<evidence type="ECO:0000313" key="2">
    <source>
        <dbReference type="EMBL" id="MCS0660236.1"/>
    </source>
</evidence>
<name>A0ABT2D1W7_9BURK</name>
<evidence type="ECO:0008006" key="4">
    <source>
        <dbReference type="Google" id="ProtNLM"/>
    </source>
</evidence>
<gene>
    <name evidence="2" type="ORF">NX778_19360</name>
</gene>
<sequence>MTDNARSRAWFRLAAIYFVVAVAMGIVMGATGDHALTPVHAHLNLLGWVSMALFGLIGMLDPRTVEGPVATAQFWLHNLGVPAMLGALALRIKGHAAAEPVVGVASIVIGIGALLFAWLVLTRLGTKAVAGGAGERGPAASR</sequence>
<dbReference type="InterPro" id="IPR036927">
    <property type="entry name" value="Cyt_c_oxase-like_su1_sf"/>
</dbReference>
<accession>A0ABT2D1W7</accession>
<evidence type="ECO:0000313" key="3">
    <source>
        <dbReference type="Proteomes" id="UP001204621"/>
    </source>
</evidence>
<dbReference type="EMBL" id="JANUGU010000007">
    <property type="protein sequence ID" value="MCS0660236.1"/>
    <property type="molecule type" value="Genomic_DNA"/>
</dbReference>
<dbReference type="Proteomes" id="UP001204621">
    <property type="component" value="Unassembled WGS sequence"/>
</dbReference>
<feature type="transmembrane region" description="Helical" evidence="1">
    <location>
        <begin position="102"/>
        <end position="121"/>
    </location>
</feature>
<keyword evidence="1" id="KW-1133">Transmembrane helix</keyword>
<feature type="transmembrane region" description="Helical" evidence="1">
    <location>
        <begin position="9"/>
        <end position="29"/>
    </location>
</feature>
<proteinExistence type="predicted"/>
<comment type="caution">
    <text evidence="2">The sequence shown here is derived from an EMBL/GenBank/DDBJ whole genome shotgun (WGS) entry which is preliminary data.</text>
</comment>
<protein>
    <recommendedName>
        <fullName evidence="4">Cytochrome-c oxidase</fullName>
    </recommendedName>
</protein>
<keyword evidence="1" id="KW-0812">Transmembrane</keyword>
<feature type="transmembrane region" description="Helical" evidence="1">
    <location>
        <begin position="41"/>
        <end position="60"/>
    </location>
</feature>
<reference evidence="2 3" key="1">
    <citation type="submission" date="2022-08" db="EMBL/GenBank/DDBJ databases">
        <title>Reclassification of Massilia species as members of the genera Telluria, Duganella, Pseudoduganella, Mokoshia gen. nov. and Zemynaea gen. nov. using orthogonal and non-orthogonal genome-based approaches.</title>
        <authorList>
            <person name="Bowman J.P."/>
        </authorList>
    </citation>
    <scope>NUCLEOTIDE SEQUENCE [LARGE SCALE GENOMIC DNA]</scope>
    <source>
        <strain evidence="2 3">JCM 31606</strain>
    </source>
</reference>
<keyword evidence="1" id="KW-0472">Membrane</keyword>
<dbReference type="SUPFAM" id="SSF81442">
    <property type="entry name" value="Cytochrome c oxidase subunit I-like"/>
    <property type="match status" value="1"/>
</dbReference>
<feature type="transmembrane region" description="Helical" evidence="1">
    <location>
        <begin position="72"/>
        <end position="90"/>
    </location>
</feature>
<dbReference type="RefSeq" id="WP_258813421.1">
    <property type="nucleotide sequence ID" value="NZ_JANUGU010000007.1"/>
</dbReference>
<organism evidence="2 3">
    <name type="scientific">Massilia terrae</name>
    <dbReference type="NCBI Taxonomy" id="1811224"/>
    <lineage>
        <taxon>Bacteria</taxon>
        <taxon>Pseudomonadati</taxon>
        <taxon>Pseudomonadota</taxon>
        <taxon>Betaproteobacteria</taxon>
        <taxon>Burkholderiales</taxon>
        <taxon>Oxalobacteraceae</taxon>
        <taxon>Telluria group</taxon>
        <taxon>Massilia</taxon>
    </lineage>
</organism>
<keyword evidence="3" id="KW-1185">Reference proteome</keyword>
<dbReference type="Gene3D" id="1.20.210.10">
    <property type="entry name" value="Cytochrome c oxidase-like, subunit I domain"/>
    <property type="match status" value="1"/>
</dbReference>
<evidence type="ECO:0000256" key="1">
    <source>
        <dbReference type="SAM" id="Phobius"/>
    </source>
</evidence>